<keyword evidence="7" id="KW-0243">Dynein</keyword>
<dbReference type="STRING" id="33528.ENSGAFP00000017333"/>
<dbReference type="InterPro" id="IPR013602">
    <property type="entry name" value="Dynein_heavy_linker"/>
</dbReference>
<dbReference type="EMBL" id="NHOQ01000160">
    <property type="protein sequence ID" value="PWA32577.1"/>
    <property type="molecule type" value="Genomic_DNA"/>
</dbReference>
<keyword evidence="15" id="KW-1185">Reference proteome</keyword>
<dbReference type="GO" id="GO:0005874">
    <property type="term" value="C:microtubule"/>
    <property type="evidence" value="ECO:0007669"/>
    <property type="project" value="UniProtKB-KW"/>
</dbReference>
<dbReference type="GO" id="GO:0030286">
    <property type="term" value="C:dynein complex"/>
    <property type="evidence" value="ECO:0007669"/>
    <property type="project" value="UniProtKB-KW"/>
</dbReference>
<organism evidence="14 15">
    <name type="scientific">Gambusia affinis</name>
    <name type="common">Western mosquitofish</name>
    <name type="synonym">Heterandria affinis</name>
    <dbReference type="NCBI Taxonomy" id="33528"/>
    <lineage>
        <taxon>Eukaryota</taxon>
        <taxon>Metazoa</taxon>
        <taxon>Chordata</taxon>
        <taxon>Craniata</taxon>
        <taxon>Vertebrata</taxon>
        <taxon>Euteleostomi</taxon>
        <taxon>Actinopterygii</taxon>
        <taxon>Neopterygii</taxon>
        <taxon>Teleostei</taxon>
        <taxon>Neoteleostei</taxon>
        <taxon>Acanthomorphata</taxon>
        <taxon>Ovalentaria</taxon>
        <taxon>Atherinomorphae</taxon>
        <taxon>Cyprinodontiformes</taxon>
        <taxon>Poeciliidae</taxon>
        <taxon>Poeciliinae</taxon>
        <taxon>Gambusia</taxon>
    </lineage>
</organism>
<name>A0A315W9C4_GAMAF</name>
<comment type="caution">
    <text evidence="14">The sequence shown here is derived from an EMBL/GenBank/DDBJ whole genome shotgun (WGS) entry which is preliminary data.</text>
</comment>
<evidence type="ECO:0000256" key="3">
    <source>
        <dbReference type="ARBA" id="ARBA00022490"/>
    </source>
</evidence>
<dbReference type="Pfam" id="PF12780">
    <property type="entry name" value="AAA_8"/>
    <property type="match status" value="1"/>
</dbReference>
<evidence type="ECO:0000313" key="14">
    <source>
        <dbReference type="EMBL" id="PWA32577.1"/>
    </source>
</evidence>
<dbReference type="Gene3D" id="3.20.180.20">
    <property type="entry name" value="Dynein heavy chain, N-terminal domain 2"/>
    <property type="match status" value="1"/>
</dbReference>
<dbReference type="SUPFAM" id="SSF52540">
    <property type="entry name" value="P-loop containing nucleoside triphosphate hydrolases"/>
    <property type="match status" value="2"/>
</dbReference>
<feature type="domain" description="AAA+ ATPase" evidence="13">
    <location>
        <begin position="1818"/>
        <end position="1924"/>
    </location>
</feature>
<evidence type="ECO:0000256" key="6">
    <source>
        <dbReference type="ARBA" id="ARBA00022840"/>
    </source>
</evidence>
<evidence type="ECO:0000256" key="7">
    <source>
        <dbReference type="ARBA" id="ARBA00023017"/>
    </source>
</evidence>
<dbReference type="Pfam" id="PF12775">
    <property type="entry name" value="AAA_7"/>
    <property type="match status" value="1"/>
</dbReference>
<feature type="domain" description="AAA+ ATPase" evidence="13">
    <location>
        <begin position="2197"/>
        <end position="2353"/>
    </location>
</feature>
<dbReference type="Gene3D" id="3.10.490.20">
    <property type="match status" value="1"/>
</dbReference>
<dbReference type="Pfam" id="PF12774">
    <property type="entry name" value="AAA_6"/>
    <property type="match status" value="3"/>
</dbReference>
<protein>
    <recommendedName>
        <fullName evidence="13">AAA+ ATPase domain-containing protein</fullName>
    </recommendedName>
</protein>
<dbReference type="GO" id="GO:0045505">
    <property type="term" value="F:dynein intermediate chain binding"/>
    <property type="evidence" value="ECO:0007669"/>
    <property type="project" value="InterPro"/>
</dbReference>
<feature type="non-terminal residue" evidence="14">
    <location>
        <position position="4316"/>
    </location>
</feature>
<dbReference type="InterPro" id="IPR026983">
    <property type="entry name" value="DHC"/>
</dbReference>
<dbReference type="InterPro" id="IPR003593">
    <property type="entry name" value="AAA+_ATPase"/>
</dbReference>
<feature type="coiled-coil region" evidence="11">
    <location>
        <begin position="636"/>
        <end position="694"/>
    </location>
</feature>
<sequence>MFDGSSPMYHRDKSKCGPIVRKKAQSPERTLLPLFSEKSFPTSSGSKDLFSFSSFTENLPSNKPELLWKPPHLIGHAGSQRAIAEAKWAEGLRPVTPALRVDTPTGIAQLKAESFAADEESIHASEGQGRKKLKTAKGTKQNAYPMTGIEVFHLFVERKGLQELFYLKEIHEDTYRPYDLQVVQATDAGTDHYVFCPNSVVHVTTTGFGGAVSLGEWYREYVLWTTLQKISLFRNFRMIKTFSSWHKTVRRINFRRKCDELQDLLLLAVPQFRTALHLLSGVIEELQGINWMPLDDSKSFSLLEFNKVLMVKNNECFLTLQKLSKYQATLLNSVKDKAYENHKELQLQLKLSKKIRDSSEAICKLLAHRQSIKKQLAQSENTLKKLGNFALLVHYIIMQNLATVVQQDANSFLKFFKRVSSQRRSVFRTELRFSTNSQLSTDPPISEFHKALTNSFLRADTIVQICDDLGFFLETGSRGCDWDQDLTSDEYSTETTSLIVDGKRVNGCYFPLSKAQLEWYVNINDVTKQVDTEHAKIIKDSELEIEQFYANYSWLKNIHLFVSQWSSALLETIKDQPASVYEELIKQLHCWAQRVQTVTPSCRTSNNLIVIHSTSTKQTLMDVLSIIKEEVQSLLVDQMKRQSETLMEELERMTAELKTEPDDVNDFSQFVFTVKELEKMLADMQRRLEYILSLRDTICMIYRKMTEEELALEEKMMRMWDNFIAHLKQADALVSQSLPTVTNALGTMFSYLSYDLRNIVLKATSGPFLDPSQNANEMVCKLKYMGTRVQTLRTKLEELSNCSQSMQGYQTSDSLCVPLEQQLDLVSLAVDVKKILARGELWQLKAECTAWMEEWNLLQLSDVSVPQAMEKIILWKNQALSLTNMGLLDVKKINLTVGTFMSFFDSETHETLLQKTCRDAQIERDLDKALQMLCSQWKEKLFQLHELVLPTCRHCRVPTNFDATDFDATDFDEDEMFIGSILLPVKTTLQCFCNGTRFAIVGLETYFADIQKDLITISTMRKSPHSVEIRRQLRNLSECLKLLDKLLDLLERFQPIWVFLTKTLIETSNCDRVDLLEHFQPVDDAFKKIMQSISTDPHVWTFMSSELNCKHDSDSFCKTLMDGLFTMEDISNRMENYFQNFREKFPRFFFLSKSEIMQLLSFHPLVLKQQFFLRKCFKGVHSLEVDLKRLSHTSILESSGPLPENPKQINVLGVFGSLREHIAFQPPLESSPDIVIWLREFEKHFKLSMVKLIKQCTVLRRQLEPVGHEIMYVSKVADSESGNADEMKDAHPLLDLFLDFPLQCLLVVEEAFFCGCVLKAFQKGTPEALNEIKTKNNLKLTILCNVIRNRVLGSENKSLISKYAMMCLRALVQLAMNHGQQLSRLMDLPVVPESSFEWLSMMKYHINTEDEILDCNDNPSCYVDILDHHFQYGFEYYGPHDWLLVHTPTTDKATLGLVLALIRYRSGFMGGLSMSGRTNTVIQLGKALGQLVVIKECTPSTASAVVQQMLVGAIHAGVWLLLESVDLLSQGVLTVLQQLLSDIHHCYVAVQKKRNQKLIKKSDRETGCIEILDPECDSELLGKRIFLNTSFGCVLTSSNQYASKIPDCLRFAARPVSLAHPDYRIVAEVTLASIGFLDALSLSHRLLCLITLVKDSECLPDLFNDNQSCFLVVLQKLISASEIYLHHAVSQRELSIRDQVSDAEESDPLTVEKKESTKLPQLRKALLCTLQALMEETAIVKAILSVLTPEHRKASQFYTILKDTFPLAVQFPDFQKFIQEREKKQLQDAVVEELQEVHLSCDKEIIKQTLTLYQTLKFSQSVILIGPSGSGKTTCYRILAGALSRLASTSINNKGTSHGEAQIIALKWCYVDTVVLFPNAMSHSELFGFFCEERGWKDGAVAKVLKDSERYDRTCLQIFMDDTDSKETSLAKWLVLDGEPIGQPCWLDYFTTLCSPQDPHLCMSTGETILSPSQFSLLVEMTDLCDASPSVVTRCGLVYFTHTDLWKSIWNSEMNALSKDYRLVEGVQKMWKRLAQDLFSKTLSLLGQHGLTSVNNFESGSCENYGLQEITSFVRILRALLYHFIRHPVKEKTDESDDPNSNTESELELLFRNFFLVAYVWAFGGHLHFRHWPKFDLLTREVMFASRYKIQVPERESLFEHFFSKDSKMDPSAILSTNTITPKFWTYWHLVDTMLEAHQPVLIAGEPGSGRTTLSNSLSSFDLPHINIAASPLLSYKDLRLILKNICRHKHRKDNVFSTVKLPSLLLFVEDLHDAPCDVFGRKSTALEALRQCMSKGEIVTLDTYFFESLTSETVSYLTTSIISRLGDRDRDSGGISLRLSRLFSIFVLPGLSEDAILSFHSAFLKRWLREMPLDCCVDKMSSCIVTATISLYNAVRDHFHPTGQRPFFIFSYHDIQKVFSGMYLWQHNILNTKTQKDRKIRSGFLPFASTTSEPILSIIHLWMHECIRTFGDRFCTEKEMNTFLTLVAKTTLIHYGHAFMKGSHTDILEVEDIQQLLAVGQNVDSTQFHQRRSMFEQSDLLNGQAESRAFSTEEISLENYTIEPELLKLMVDDMTSLVCAPEFYPVVESMKHHPKIKPDSYQQHDFDVLQQKLHALLDREVDDIYSITNRYILHTQGMMQLLHILRALLLPGGHGVLIGSDRKTGRKTAVRLAAYITGYELIELDTSNENQFHDILKDAMRRTNLNDINTIILVHENINPAVREEILMLMAQKASPVDYKGEKLSTHVFRVTSLKYLSLYRMESWINEKSFGKDYKNIHVFLLMSYTKVNDLPADKETELWSAQLTKALKLSSCVEVYQAWSSQSLAELAIQSLKVCPFNTPIEFSEDTLPVAMAGIHQSSFKHSSIFVQSCPLTPTTYLEFIACFAHVYNKLYSKWQTKHDRIANALTRLDAVNKTSELCKQLLMRLQEQIGNARKLESELMDILQRLRVEYEEAVERRMAGEKKLGDIEKMISQFENLIQSIFLAGVEILNCLNQADLEEVRHYRDPPEGVVKMMDAICLMFNRPPGWEKAVREVSRACESLCRWIQAMYECCLLQHNMLLKKQLEGQAGATRRLLHLLRKKEREADERLENYDQQLQNIQHELEDLQRQMYKAEDEGEDSTKCAMRVVMLYQNWRAAFQKLELRRQKIPGDALILSATISYLGPFEAAIRTDLKDKWMELCRTRHIDINPKDIRSSLFTDKGTETITPPPGFPIPVTENLTLPLGWLLEINDWQLDDTFSTRLRVKMLLWGYKEACLFHWPLLTDSYQHFQLSCQKWFTTGRVTSLEKELNCDLVLCADDSDLIEKLDLAAEKGLVVLVTNMQRAKPSPEFLAKLVPPNRYWFYRREQPPQPVHPDFRLYLSTPLPVRLLDRGIDPSILAEVLVVDLSLSSEEIRELLLTQLMQSDCKVLLMQHMRFQNYNQFLQEKLVSAEEGLLDYILECKCMLFKDPNFLPRLDVYEEEMETLHDEKNKLREELNYQESLLAHPRLLMNLGAALYQAVQSVSRLSPAYYFSLQKFRKVMQEAFDEKIRALTSFPAGQVGTVMLPEIMNTMAHFLLLNYRPRLFRRHFAILQLLVSLEILEHNKLCTRVEKVIFLRGLKDIEHSDAEVKSLDLPSWIPSNVHSELILLEKIPCFNKLIDSLRIAPTQWQEYFYSTSSTIVGNVPRCSHSHLSLLQRAILWKTIRIDCLKKVGDAMNDCLLLLSSKKSAAPTSGDPDVLSEYLTRFNVPIIFTLPSTEGDMKISIDPLDFIRRLAHKDGQKMVKVITFGGLYDKEEILLRLDKASSEGHWLIFNNCHLLDKWDSEVLVRFRQLLPSLGVRVRVGALPLCFDSPSNLKEELSVSFRQVFLVSQHQLWSDVADDNMKVLLRCAIFHSVLMQRQTYKYLSFGRTYHWCQDDLIALLDAYISFTGQCHDKWNALRYIAAGVVHGGHIIDSADSELVESVAKCCFTIEPSLSGNGPCILSEMIKGCSHYDLPSLLHVLDRRFLDLAISNLVLLGFSADVAPEVDKINSHNLNLLLQGSQSPLGTERSFSPSQDLTVHLPTDVAEQRLQELKNYLKRKKDGRVKEEAAAFRNPIRDFLQAEWDDLIDLVSLHLSQLQQSDQYTAFSASLLKFTDLSRLEERVKLLSSYLGYDGASHPPDAYRLAAFRKPKGFLLALMREAALENYKYVSDIILHFQVLPEGTFPILLRADTVRLCGLQLIGASWDPETGALQEAVSPLPCAMPFLSIKAQVRSRTTAIDTLSCKSSFLTDVGNLQATPTASHLPVYYCPIYLSEEGESGTWELSDVNIITKVPLCAKLNPTLCSLRR</sequence>
<reference evidence="14 15" key="1">
    <citation type="journal article" date="2018" name="G3 (Bethesda)">
        <title>A High-Quality Reference Genome for the Invasive Mosquitofish Gambusia affinis Using a Chicago Library.</title>
        <authorList>
            <person name="Hoffberg S.L."/>
            <person name="Troendle N.J."/>
            <person name="Glenn T.C."/>
            <person name="Mahmud O."/>
            <person name="Louha S."/>
            <person name="Chalopin D."/>
            <person name="Bennetzen J.L."/>
            <person name="Mauricio R."/>
        </authorList>
    </citation>
    <scope>NUCLEOTIDE SEQUENCE [LARGE SCALE GENOMIC DNA]</scope>
    <source>
        <strain evidence="14">NE01/NJP1002.9</strain>
        <tissue evidence="14">Muscle</tissue>
    </source>
</reference>
<feature type="region of interest" description="Disordered" evidence="12">
    <location>
        <begin position="1"/>
        <end position="25"/>
    </location>
</feature>
<dbReference type="Gene3D" id="1.10.8.710">
    <property type="match status" value="1"/>
</dbReference>
<dbReference type="Pfam" id="PF18199">
    <property type="entry name" value="Dynein_C"/>
    <property type="match status" value="1"/>
</dbReference>
<evidence type="ECO:0000256" key="5">
    <source>
        <dbReference type="ARBA" id="ARBA00022741"/>
    </source>
</evidence>
<dbReference type="PANTHER" id="PTHR45703:SF36">
    <property type="entry name" value="DYNEIN HEAVY CHAIN, CYTOPLASMIC"/>
    <property type="match status" value="1"/>
</dbReference>
<gene>
    <name evidence="14" type="ORF">CCH79_00015090</name>
</gene>
<dbReference type="CDD" id="cd00267">
    <property type="entry name" value="ABC_ATPase"/>
    <property type="match status" value="1"/>
</dbReference>
<dbReference type="Pfam" id="PF08393">
    <property type="entry name" value="DHC_N2"/>
    <property type="match status" value="1"/>
</dbReference>
<dbReference type="Proteomes" id="UP000250572">
    <property type="component" value="Unassembled WGS sequence"/>
</dbReference>
<evidence type="ECO:0000313" key="15">
    <source>
        <dbReference type="Proteomes" id="UP000250572"/>
    </source>
</evidence>
<keyword evidence="6" id="KW-0067">ATP-binding</keyword>
<comment type="subcellular location">
    <subcellularLocation>
        <location evidence="1">Cytoplasm</location>
        <location evidence="1">Cytoskeleton</location>
    </subcellularLocation>
</comment>
<evidence type="ECO:0000256" key="9">
    <source>
        <dbReference type="ARBA" id="ARBA00023175"/>
    </source>
</evidence>
<dbReference type="InterPro" id="IPR035699">
    <property type="entry name" value="AAA_6"/>
</dbReference>
<evidence type="ECO:0000256" key="1">
    <source>
        <dbReference type="ARBA" id="ARBA00004245"/>
    </source>
</evidence>
<dbReference type="Pfam" id="PF18198">
    <property type="entry name" value="AAA_lid_11"/>
    <property type="match status" value="1"/>
</dbReference>
<dbReference type="GO" id="GO:0007018">
    <property type="term" value="P:microtubule-based movement"/>
    <property type="evidence" value="ECO:0007669"/>
    <property type="project" value="InterPro"/>
</dbReference>
<keyword evidence="9" id="KW-0505">Motor protein</keyword>
<dbReference type="InterPro" id="IPR024317">
    <property type="entry name" value="Dynein_heavy_chain_D4_dom"/>
</dbReference>
<dbReference type="InterPro" id="IPR041228">
    <property type="entry name" value="Dynein_C"/>
</dbReference>
<evidence type="ECO:0000256" key="12">
    <source>
        <dbReference type="SAM" id="MobiDB-lite"/>
    </source>
</evidence>
<dbReference type="InterPro" id="IPR043157">
    <property type="entry name" value="Dynein_AAA1S"/>
</dbReference>
<evidence type="ECO:0000256" key="10">
    <source>
        <dbReference type="ARBA" id="ARBA00023212"/>
    </source>
</evidence>
<dbReference type="PANTHER" id="PTHR45703">
    <property type="entry name" value="DYNEIN HEAVY CHAIN"/>
    <property type="match status" value="1"/>
</dbReference>
<dbReference type="Gene3D" id="3.40.50.300">
    <property type="entry name" value="P-loop containing nucleotide triphosphate hydrolases"/>
    <property type="match status" value="5"/>
</dbReference>
<dbReference type="InterPro" id="IPR042228">
    <property type="entry name" value="Dynein_linker_3"/>
</dbReference>
<feature type="coiled-coil region" evidence="11">
    <location>
        <begin position="3460"/>
        <end position="3487"/>
    </location>
</feature>
<dbReference type="InterPro" id="IPR041658">
    <property type="entry name" value="AAA_lid_11"/>
</dbReference>
<evidence type="ECO:0000259" key="13">
    <source>
        <dbReference type="SMART" id="SM00382"/>
    </source>
</evidence>
<dbReference type="Gene3D" id="1.20.920.20">
    <property type="match status" value="2"/>
</dbReference>
<evidence type="ECO:0000256" key="2">
    <source>
        <dbReference type="ARBA" id="ARBA00008887"/>
    </source>
</evidence>
<keyword evidence="4" id="KW-0493">Microtubule</keyword>
<keyword evidence="5" id="KW-0547">Nucleotide-binding</keyword>
<evidence type="ECO:0000256" key="11">
    <source>
        <dbReference type="SAM" id="Coils"/>
    </source>
</evidence>
<proteinExistence type="inferred from homology"/>
<dbReference type="GO" id="GO:0051959">
    <property type="term" value="F:dynein light intermediate chain binding"/>
    <property type="evidence" value="ECO:0007669"/>
    <property type="project" value="InterPro"/>
</dbReference>
<feature type="coiled-coil region" evidence="11">
    <location>
        <begin position="2922"/>
        <end position="2967"/>
    </location>
</feature>
<comment type="similarity">
    <text evidence="2">Belongs to the dynein heavy chain family.</text>
</comment>
<keyword evidence="8 11" id="KW-0175">Coiled coil</keyword>
<dbReference type="InterPro" id="IPR042222">
    <property type="entry name" value="Dynein_2_N"/>
</dbReference>
<keyword evidence="3" id="KW-0963">Cytoplasm</keyword>
<evidence type="ECO:0000256" key="8">
    <source>
        <dbReference type="ARBA" id="ARBA00023054"/>
    </source>
</evidence>
<evidence type="ECO:0000256" key="4">
    <source>
        <dbReference type="ARBA" id="ARBA00022701"/>
    </source>
</evidence>
<dbReference type="SMART" id="SM00382">
    <property type="entry name" value="AAA"/>
    <property type="match status" value="2"/>
</dbReference>
<dbReference type="Pfam" id="PF17852">
    <property type="entry name" value="Dynein_AAA_lid"/>
    <property type="match status" value="1"/>
</dbReference>
<dbReference type="Gene3D" id="1.20.58.1120">
    <property type="match status" value="1"/>
</dbReference>
<dbReference type="Gene3D" id="1.10.8.720">
    <property type="entry name" value="Region D6 of dynein motor"/>
    <property type="match status" value="1"/>
</dbReference>
<dbReference type="InterPro" id="IPR041466">
    <property type="entry name" value="Dynein_AAA5_ext"/>
</dbReference>
<dbReference type="InterPro" id="IPR043160">
    <property type="entry name" value="Dynein_C_barrel"/>
</dbReference>
<feature type="coiled-coil region" evidence="11">
    <location>
        <begin position="3079"/>
        <end position="3120"/>
    </location>
</feature>
<keyword evidence="10" id="KW-0206">Cytoskeleton</keyword>
<dbReference type="InterPro" id="IPR027417">
    <property type="entry name" value="P-loop_NTPase"/>
</dbReference>
<dbReference type="InterPro" id="IPR042219">
    <property type="entry name" value="AAA_lid_11_sf"/>
</dbReference>
<dbReference type="Gene3D" id="1.20.140.100">
    <property type="entry name" value="Dynein heavy chain, N-terminal domain 2"/>
    <property type="match status" value="1"/>
</dbReference>
<dbReference type="GO" id="GO:0005524">
    <property type="term" value="F:ATP binding"/>
    <property type="evidence" value="ECO:0007669"/>
    <property type="project" value="UniProtKB-KW"/>
</dbReference>
<dbReference type="Gene3D" id="1.20.920.30">
    <property type="match status" value="1"/>
</dbReference>
<accession>A0A315W9C4</accession>